<dbReference type="EMBL" id="BAFE01000089">
    <property type="protein sequence ID" value="GAB49511.1"/>
    <property type="molecule type" value="Genomic_DNA"/>
</dbReference>
<organism evidence="2 3">
    <name type="scientific">Mobilicoccus pelagius NBRC 104925</name>
    <dbReference type="NCBI Taxonomy" id="1089455"/>
    <lineage>
        <taxon>Bacteria</taxon>
        <taxon>Bacillati</taxon>
        <taxon>Actinomycetota</taxon>
        <taxon>Actinomycetes</taxon>
        <taxon>Micrococcales</taxon>
        <taxon>Dermatophilaceae</taxon>
        <taxon>Mobilicoccus</taxon>
    </lineage>
</organism>
<evidence type="ECO:0000313" key="3">
    <source>
        <dbReference type="Proteomes" id="UP000004367"/>
    </source>
</evidence>
<dbReference type="AlphaFoldDB" id="H5UUV3"/>
<accession>H5UUV3</accession>
<dbReference type="OrthoDB" id="3214648at2"/>
<dbReference type="RefSeq" id="WP_009483354.1">
    <property type="nucleotide sequence ID" value="NZ_BAFE01000089.1"/>
</dbReference>
<keyword evidence="3" id="KW-1185">Reference proteome</keyword>
<proteinExistence type="predicted"/>
<feature type="region of interest" description="Disordered" evidence="1">
    <location>
        <begin position="1"/>
        <end position="22"/>
    </location>
</feature>
<reference evidence="2 3" key="1">
    <citation type="submission" date="2012-02" db="EMBL/GenBank/DDBJ databases">
        <title>Whole genome shotgun sequence of Mobilicoccus pelagius NBRC 104925.</title>
        <authorList>
            <person name="Yoshida Y."/>
            <person name="Hosoyama A."/>
            <person name="Tsuchikane K."/>
            <person name="Katsumata H."/>
            <person name="Yamazaki S."/>
            <person name="Fujita N."/>
        </authorList>
    </citation>
    <scope>NUCLEOTIDE SEQUENCE [LARGE SCALE GENOMIC DNA]</scope>
    <source>
        <strain evidence="2 3">NBRC 104925</strain>
    </source>
</reference>
<name>H5UUV3_9MICO</name>
<evidence type="ECO:0000313" key="2">
    <source>
        <dbReference type="EMBL" id="GAB49511.1"/>
    </source>
</evidence>
<sequence length="69" mass="7490">MSTWTWRCEDASGNPVEDDVVPTTGFPGQGEAEAWLSESWVDLADAGIMQVTLLEDDRVVYGPMSLEAG</sequence>
<dbReference type="eggNOG" id="ENOG503293P">
    <property type="taxonomic scope" value="Bacteria"/>
</dbReference>
<comment type="caution">
    <text evidence="2">The sequence shown here is derived from an EMBL/GenBank/DDBJ whole genome shotgun (WGS) entry which is preliminary data.</text>
</comment>
<gene>
    <name evidence="2" type="ORF">MOPEL_130_01180</name>
</gene>
<evidence type="ECO:0000256" key="1">
    <source>
        <dbReference type="SAM" id="MobiDB-lite"/>
    </source>
</evidence>
<dbReference type="STRING" id="1089455.MOPEL_130_01180"/>
<dbReference type="Proteomes" id="UP000004367">
    <property type="component" value="Unassembled WGS sequence"/>
</dbReference>
<protein>
    <submittedName>
        <fullName evidence="2">Uncharacterized protein</fullName>
    </submittedName>
</protein>